<reference evidence="4 5" key="1">
    <citation type="submission" date="2019-02" db="EMBL/GenBank/DDBJ databases">
        <title>Deep-cultivation of Planctomycetes and their phenomic and genomic characterization uncovers novel biology.</title>
        <authorList>
            <person name="Wiegand S."/>
            <person name="Jogler M."/>
            <person name="Boedeker C."/>
            <person name="Pinto D."/>
            <person name="Vollmers J."/>
            <person name="Rivas-Marin E."/>
            <person name="Kohn T."/>
            <person name="Peeters S.H."/>
            <person name="Heuer A."/>
            <person name="Rast P."/>
            <person name="Oberbeckmann S."/>
            <person name="Bunk B."/>
            <person name="Jeske O."/>
            <person name="Meyerdierks A."/>
            <person name="Storesund J.E."/>
            <person name="Kallscheuer N."/>
            <person name="Luecker S."/>
            <person name="Lage O.M."/>
            <person name="Pohl T."/>
            <person name="Merkel B.J."/>
            <person name="Hornburger P."/>
            <person name="Mueller R.-W."/>
            <person name="Bruemmer F."/>
            <person name="Labrenz M."/>
            <person name="Spormann A.M."/>
            <person name="Op den Camp H."/>
            <person name="Overmann J."/>
            <person name="Amann R."/>
            <person name="Jetten M.S.M."/>
            <person name="Mascher T."/>
            <person name="Medema M.H."/>
            <person name="Devos D.P."/>
            <person name="Kaster A.-K."/>
            <person name="Ovreas L."/>
            <person name="Rohde M."/>
            <person name="Galperin M.Y."/>
            <person name="Jogler C."/>
        </authorList>
    </citation>
    <scope>NUCLEOTIDE SEQUENCE [LARGE SCALE GENOMIC DNA]</scope>
    <source>
        <strain evidence="4 5">CA12</strain>
    </source>
</reference>
<evidence type="ECO:0000259" key="3">
    <source>
        <dbReference type="PROSITE" id="PS51762"/>
    </source>
</evidence>
<evidence type="ECO:0000313" key="4">
    <source>
        <dbReference type="EMBL" id="QDT14685.1"/>
    </source>
</evidence>
<accession>A0A517P5P4</accession>
<dbReference type="CDD" id="cd08023">
    <property type="entry name" value="GH16_laminarinase_like"/>
    <property type="match status" value="1"/>
</dbReference>
<dbReference type="AlphaFoldDB" id="A0A517P5P4"/>
<dbReference type="EC" id="3.2.1.39" evidence="4"/>
<dbReference type="PROSITE" id="PS51762">
    <property type="entry name" value="GH16_2"/>
    <property type="match status" value="1"/>
</dbReference>
<sequence length="342" mass="38016" precursor="true">MFVLAPLLLVSTLAGADPVPGGPAEVVAVATAPAVEVSFPTQEGRLYQLQRRDGDAWENVGTAVRGTGESLTRLLPAGEYRAVRPDGWALVWQDEFDGDKLDLTKWGKEENNLGGGNNERQAYRVDEKYAFVKDGNLHLAVYRDPHTTSDGKTQPYSSARLRTRGRGEWTFGRFEVRAKVPGGEGIWPAVWMLPTDSPYGGWAAGGEIDILESRGSAVQETTGALHFGGGWPRNQYVAHAYEFPNENAAEAFHTYAVEWTADAIQWFVDDQLVQTRTKDEWFSEAARENPSAPFDAPFHLLINVAVDGRFFENVDQQADRLPPDAFPQTLLVDYVRVYQRAR</sequence>
<keyword evidence="5" id="KW-1185">Reference proteome</keyword>
<dbReference type="Gene3D" id="2.60.120.200">
    <property type="match status" value="1"/>
</dbReference>
<dbReference type="KEGG" id="acaf:CA12_07630"/>
<proteinExistence type="inferred from homology"/>
<keyword evidence="2" id="KW-0732">Signal</keyword>
<dbReference type="RefSeq" id="WP_165700537.1">
    <property type="nucleotide sequence ID" value="NZ_CP036265.1"/>
</dbReference>
<feature type="chain" id="PRO_5021752384" evidence="2">
    <location>
        <begin position="17"/>
        <end position="342"/>
    </location>
</feature>
<dbReference type="Proteomes" id="UP000318741">
    <property type="component" value="Chromosome"/>
</dbReference>
<organism evidence="4 5">
    <name type="scientific">Alienimonas californiensis</name>
    <dbReference type="NCBI Taxonomy" id="2527989"/>
    <lineage>
        <taxon>Bacteria</taxon>
        <taxon>Pseudomonadati</taxon>
        <taxon>Planctomycetota</taxon>
        <taxon>Planctomycetia</taxon>
        <taxon>Planctomycetales</taxon>
        <taxon>Planctomycetaceae</taxon>
        <taxon>Alienimonas</taxon>
    </lineage>
</organism>
<feature type="signal peptide" evidence="2">
    <location>
        <begin position="1"/>
        <end position="16"/>
    </location>
</feature>
<dbReference type="GO" id="GO:0005975">
    <property type="term" value="P:carbohydrate metabolic process"/>
    <property type="evidence" value="ECO:0007669"/>
    <property type="project" value="InterPro"/>
</dbReference>
<evidence type="ECO:0000313" key="5">
    <source>
        <dbReference type="Proteomes" id="UP000318741"/>
    </source>
</evidence>
<evidence type="ECO:0000256" key="2">
    <source>
        <dbReference type="SAM" id="SignalP"/>
    </source>
</evidence>
<keyword evidence="4" id="KW-0378">Hydrolase</keyword>
<protein>
    <submittedName>
        <fullName evidence="4">Glucan endo-1,3-beta-glucosidase A1</fullName>
        <ecNumber evidence="4">3.2.1.39</ecNumber>
    </submittedName>
</protein>
<keyword evidence="4" id="KW-0326">Glycosidase</keyword>
<dbReference type="InterPro" id="IPR000757">
    <property type="entry name" value="Beta-glucanase-like"/>
</dbReference>
<dbReference type="PANTHER" id="PTHR10963:SF55">
    <property type="entry name" value="GLYCOSIDE HYDROLASE FAMILY 16 PROTEIN"/>
    <property type="match status" value="1"/>
</dbReference>
<gene>
    <name evidence="4" type="primary">glcA</name>
    <name evidence="4" type="ORF">CA12_07630</name>
</gene>
<name>A0A517P5P4_9PLAN</name>
<dbReference type="Pfam" id="PF00722">
    <property type="entry name" value="Glyco_hydro_16"/>
    <property type="match status" value="1"/>
</dbReference>
<dbReference type="InterPro" id="IPR050546">
    <property type="entry name" value="Glycosyl_Hydrlase_16"/>
</dbReference>
<feature type="domain" description="GH16" evidence="3">
    <location>
        <begin position="85"/>
        <end position="342"/>
    </location>
</feature>
<dbReference type="PANTHER" id="PTHR10963">
    <property type="entry name" value="GLYCOSYL HYDROLASE-RELATED"/>
    <property type="match status" value="1"/>
</dbReference>
<dbReference type="InterPro" id="IPR013320">
    <property type="entry name" value="ConA-like_dom_sf"/>
</dbReference>
<dbReference type="SUPFAM" id="SSF49899">
    <property type="entry name" value="Concanavalin A-like lectins/glucanases"/>
    <property type="match status" value="1"/>
</dbReference>
<dbReference type="GO" id="GO:0042973">
    <property type="term" value="F:glucan endo-1,3-beta-D-glucosidase activity"/>
    <property type="evidence" value="ECO:0007669"/>
    <property type="project" value="UniProtKB-EC"/>
</dbReference>
<dbReference type="EMBL" id="CP036265">
    <property type="protein sequence ID" value="QDT14685.1"/>
    <property type="molecule type" value="Genomic_DNA"/>
</dbReference>
<evidence type="ECO:0000256" key="1">
    <source>
        <dbReference type="ARBA" id="ARBA00006865"/>
    </source>
</evidence>
<comment type="similarity">
    <text evidence="1">Belongs to the glycosyl hydrolase 16 family.</text>
</comment>